<dbReference type="VEuPathDB" id="VectorBase:ISCI002887"/>
<dbReference type="InterPro" id="IPR036770">
    <property type="entry name" value="Ankyrin_rpt-contain_sf"/>
</dbReference>
<dbReference type="GO" id="GO:0032420">
    <property type="term" value="C:stereocilium"/>
    <property type="evidence" value="ECO:0007669"/>
    <property type="project" value="UniProtKB-SubCell"/>
</dbReference>
<evidence type="ECO:0000256" key="6">
    <source>
        <dbReference type="ARBA" id="ARBA00022740"/>
    </source>
</evidence>
<evidence type="ECO:0000313" key="11">
    <source>
        <dbReference type="EMBL" id="EEC03066.1"/>
    </source>
</evidence>
<keyword evidence="4" id="KW-1052">Target cell membrane</keyword>
<name>B7P8Z4_IXOSC</name>
<evidence type="ECO:0000256" key="5">
    <source>
        <dbReference type="ARBA" id="ARBA00022737"/>
    </source>
</evidence>
<evidence type="ECO:0000256" key="3">
    <source>
        <dbReference type="ARBA" id="ARBA00022483"/>
    </source>
</evidence>
<sequence>MIAFGALVQVKRGVDIEDDRFGLQVEDQGLDPNLSDNDGATAAHFAASRGHVETLRWLLAHGAALLPDKFGKSPFHDAAENEQLEVCPLPPFSSSNPGPCNTR</sequence>
<evidence type="ECO:0000313" key="13">
    <source>
        <dbReference type="Proteomes" id="UP000001555"/>
    </source>
</evidence>
<protein>
    <submittedName>
        <fullName evidence="11 12">Uncharacterized protein</fullName>
    </submittedName>
</protein>
<accession>B7P8Z4</accession>
<dbReference type="PaxDb" id="6945-B7P8Z4"/>
<keyword evidence="3" id="KW-0268">Exocytosis</keyword>
<evidence type="ECO:0000256" key="8">
    <source>
        <dbReference type="ARBA" id="ARBA00023043"/>
    </source>
</evidence>
<dbReference type="Pfam" id="PF12796">
    <property type="entry name" value="Ank_2"/>
    <property type="match status" value="1"/>
</dbReference>
<dbReference type="PANTHER" id="PTHR24153">
    <property type="entry name" value="ESPIN"/>
    <property type="match status" value="1"/>
</dbReference>
<evidence type="ECO:0000256" key="10">
    <source>
        <dbReference type="PROSITE-ProRule" id="PRU00023"/>
    </source>
</evidence>
<dbReference type="GO" id="GO:0044231">
    <property type="term" value="C:host cell presynaptic membrane"/>
    <property type="evidence" value="ECO:0007669"/>
    <property type="project" value="UniProtKB-KW"/>
</dbReference>
<dbReference type="Gene3D" id="1.25.40.20">
    <property type="entry name" value="Ankyrin repeat-containing domain"/>
    <property type="match status" value="1"/>
</dbReference>
<organism>
    <name type="scientific">Ixodes scapularis</name>
    <name type="common">Black-legged tick</name>
    <name type="synonym">Deer tick</name>
    <dbReference type="NCBI Taxonomy" id="6945"/>
    <lineage>
        <taxon>Eukaryota</taxon>
        <taxon>Metazoa</taxon>
        <taxon>Ecdysozoa</taxon>
        <taxon>Arthropoda</taxon>
        <taxon>Chelicerata</taxon>
        <taxon>Arachnida</taxon>
        <taxon>Acari</taxon>
        <taxon>Parasitiformes</taxon>
        <taxon>Ixodida</taxon>
        <taxon>Ixodoidea</taxon>
        <taxon>Ixodidae</taxon>
        <taxon>Ixodinae</taxon>
        <taxon>Ixodes</taxon>
    </lineage>
</organism>
<dbReference type="InterPro" id="IPR002110">
    <property type="entry name" value="Ankyrin_rpt"/>
</dbReference>
<keyword evidence="7" id="KW-0638">Presynaptic neurotoxin</keyword>
<dbReference type="SUPFAM" id="SSF48403">
    <property type="entry name" value="Ankyrin repeat"/>
    <property type="match status" value="1"/>
</dbReference>
<dbReference type="PANTHER" id="PTHR24153:SF8">
    <property type="entry name" value="FORKED, ISOFORM F"/>
    <property type="match status" value="1"/>
</dbReference>
<keyword evidence="9" id="KW-1053">Target membrane</keyword>
<dbReference type="Proteomes" id="UP000001555">
    <property type="component" value="Unassembled WGS sequence"/>
</dbReference>
<dbReference type="HOGENOM" id="CLU_2266653_0_0_1"/>
<dbReference type="AlphaFoldDB" id="B7P8Z4"/>
<dbReference type="VEuPathDB" id="VectorBase:ISCW002887"/>
<reference evidence="12" key="2">
    <citation type="submission" date="2020-05" db="UniProtKB">
        <authorList>
            <consortium name="EnsemblMetazoa"/>
        </authorList>
    </citation>
    <scope>IDENTIFICATION</scope>
    <source>
        <strain evidence="12">wikel</strain>
    </source>
</reference>
<dbReference type="PROSITE" id="PS50088">
    <property type="entry name" value="ANK_REPEAT"/>
    <property type="match status" value="1"/>
</dbReference>
<dbReference type="EnsemblMetazoa" id="ISCW002887-RA">
    <property type="protein sequence ID" value="ISCW002887-PA"/>
    <property type="gene ID" value="ISCW002887"/>
</dbReference>
<dbReference type="STRING" id="6945.B7P8Z4"/>
<dbReference type="GO" id="GO:0007605">
    <property type="term" value="P:sensory perception of sound"/>
    <property type="evidence" value="ECO:0007669"/>
    <property type="project" value="UniProtKB-KW"/>
</dbReference>
<reference evidence="11 13" key="1">
    <citation type="submission" date="2008-03" db="EMBL/GenBank/DDBJ databases">
        <title>Annotation of Ixodes scapularis.</title>
        <authorList>
            <consortium name="Ixodes scapularis Genome Project Consortium"/>
            <person name="Caler E."/>
            <person name="Hannick L.I."/>
            <person name="Bidwell S."/>
            <person name="Joardar V."/>
            <person name="Thiagarajan M."/>
            <person name="Amedeo P."/>
            <person name="Galinsky K.J."/>
            <person name="Schobel S."/>
            <person name="Inman J."/>
            <person name="Hostetler J."/>
            <person name="Miller J."/>
            <person name="Hammond M."/>
            <person name="Megy K."/>
            <person name="Lawson D."/>
            <person name="Kodira C."/>
            <person name="Sutton G."/>
            <person name="Meyer J."/>
            <person name="Hill C.A."/>
            <person name="Birren B."/>
            <person name="Nene V."/>
            <person name="Collins F."/>
            <person name="Alarcon-Chaidez F."/>
            <person name="Wikel S."/>
            <person name="Strausberg R."/>
        </authorList>
    </citation>
    <scope>NUCLEOTIDE SEQUENCE [LARGE SCALE GENOMIC DNA]</scope>
    <source>
        <strain evidence="13">Wikel</strain>
        <strain evidence="11">Wikel colony</strain>
    </source>
</reference>
<dbReference type="EMBL" id="ABJB010002234">
    <property type="status" value="NOT_ANNOTATED_CDS"/>
    <property type="molecule type" value="Genomic_DNA"/>
</dbReference>
<keyword evidence="5" id="KW-0677">Repeat</keyword>
<evidence type="ECO:0000313" key="12">
    <source>
        <dbReference type="EnsemblMetazoa" id="ISCW002887-PA"/>
    </source>
</evidence>
<proteinExistence type="predicted"/>
<gene>
    <name evidence="11" type="ORF">IscW_ISCW002887</name>
</gene>
<evidence type="ECO:0000256" key="4">
    <source>
        <dbReference type="ARBA" id="ARBA00022537"/>
    </source>
</evidence>
<keyword evidence="7" id="KW-0528">Neurotoxin</keyword>
<keyword evidence="7" id="KW-0800">Toxin</keyword>
<dbReference type="GO" id="GO:0044218">
    <property type="term" value="C:other organism cell membrane"/>
    <property type="evidence" value="ECO:0007669"/>
    <property type="project" value="UniProtKB-KW"/>
</dbReference>
<evidence type="ECO:0000256" key="9">
    <source>
        <dbReference type="ARBA" id="ARBA00023298"/>
    </source>
</evidence>
<keyword evidence="8 10" id="KW-0040">ANK repeat</keyword>
<evidence type="ECO:0000256" key="2">
    <source>
        <dbReference type="ARBA" id="ARBA00004645"/>
    </source>
</evidence>
<dbReference type="GO" id="GO:0006887">
    <property type="term" value="P:exocytosis"/>
    <property type="evidence" value="ECO:0007669"/>
    <property type="project" value="UniProtKB-KW"/>
</dbReference>
<comment type="subcellular location">
    <subcellularLocation>
        <location evidence="2">Cell projection</location>
        <location evidence="2">Stereocilium</location>
    </subcellularLocation>
    <subcellularLocation>
        <location evidence="1">Target cell membrane</location>
    </subcellularLocation>
</comment>
<dbReference type="InterPro" id="IPR052420">
    <property type="entry name" value="Espin/Espin-like"/>
</dbReference>
<dbReference type="VEuPathDB" id="VectorBase:ISCP_006407"/>
<keyword evidence="6" id="KW-1009">Hearing</keyword>
<dbReference type="OrthoDB" id="10261302at2759"/>
<dbReference type="EMBL" id="ABJB010387990">
    <property type="status" value="NOT_ANNOTATED_CDS"/>
    <property type="molecule type" value="Genomic_DNA"/>
</dbReference>
<keyword evidence="13" id="KW-1185">Reference proteome</keyword>
<dbReference type="PROSITE" id="PS50297">
    <property type="entry name" value="ANK_REP_REGION"/>
    <property type="match status" value="1"/>
</dbReference>
<dbReference type="EMBL" id="DS660853">
    <property type="protein sequence ID" value="EEC03066.1"/>
    <property type="molecule type" value="Genomic_DNA"/>
</dbReference>
<keyword evidence="9" id="KW-0472">Membrane</keyword>
<dbReference type="InParanoid" id="B7P8Z4"/>
<evidence type="ECO:0000256" key="7">
    <source>
        <dbReference type="ARBA" id="ARBA00023028"/>
    </source>
</evidence>
<feature type="repeat" description="ANK" evidence="10">
    <location>
        <begin position="38"/>
        <end position="63"/>
    </location>
</feature>
<evidence type="ECO:0000256" key="1">
    <source>
        <dbReference type="ARBA" id="ARBA00004175"/>
    </source>
</evidence>